<comment type="caution">
    <text evidence="1">The sequence shown here is derived from an EMBL/GenBank/DDBJ whole genome shotgun (WGS) entry which is preliminary data.</text>
</comment>
<gene>
    <name evidence="1" type="ORF">IV203_023622</name>
</gene>
<dbReference type="EMBL" id="JAGRRH010000026">
    <property type="protein sequence ID" value="KAG7341669.1"/>
    <property type="molecule type" value="Genomic_DNA"/>
</dbReference>
<dbReference type="GO" id="GO:0006888">
    <property type="term" value="P:endoplasmic reticulum to Golgi vesicle-mediated transport"/>
    <property type="evidence" value="ECO:0007669"/>
    <property type="project" value="InterPro"/>
</dbReference>
<dbReference type="PANTHER" id="PTHR12403">
    <property type="entry name" value="TRAFFICKING PROTEIN PARTICLE COMPLEX SUBUNIT 2"/>
    <property type="match status" value="1"/>
</dbReference>
<name>A0A9K3PE21_9STRA</name>
<reference evidence="1" key="2">
    <citation type="submission" date="2021-04" db="EMBL/GenBank/DDBJ databases">
        <authorList>
            <person name="Podell S."/>
        </authorList>
    </citation>
    <scope>NUCLEOTIDE SEQUENCE</scope>
    <source>
        <strain evidence="1">Hildebrandi</strain>
    </source>
</reference>
<protein>
    <submittedName>
        <fullName evidence="1">Uncharacterized protein</fullName>
    </submittedName>
</protein>
<keyword evidence="2" id="KW-1185">Reference proteome</keyword>
<dbReference type="AlphaFoldDB" id="A0A9K3PE21"/>
<dbReference type="OrthoDB" id="47005at2759"/>
<dbReference type="Pfam" id="PF04628">
    <property type="entry name" value="Sedlin_N"/>
    <property type="match status" value="1"/>
</dbReference>
<dbReference type="InterPro" id="IPR006722">
    <property type="entry name" value="Sedlin"/>
</dbReference>
<dbReference type="GO" id="GO:0005737">
    <property type="term" value="C:cytoplasm"/>
    <property type="evidence" value="ECO:0007669"/>
    <property type="project" value="GOC"/>
</dbReference>
<reference evidence="1" key="1">
    <citation type="journal article" date="2021" name="Sci. Rep.">
        <title>Diploid genomic architecture of Nitzschia inconspicua, an elite biomass production diatom.</title>
        <authorList>
            <person name="Oliver A."/>
            <person name="Podell S."/>
            <person name="Pinowska A."/>
            <person name="Traller J.C."/>
            <person name="Smith S.R."/>
            <person name="McClure R."/>
            <person name="Beliaev A."/>
            <person name="Bohutskyi P."/>
            <person name="Hill E.A."/>
            <person name="Rabines A."/>
            <person name="Zheng H."/>
            <person name="Allen L.Z."/>
            <person name="Kuo A."/>
            <person name="Grigoriev I.V."/>
            <person name="Allen A.E."/>
            <person name="Hazlebeck D."/>
            <person name="Allen E.E."/>
        </authorList>
    </citation>
    <scope>NUCLEOTIDE SEQUENCE</scope>
    <source>
        <strain evidence="1">Hildebrandi</strain>
    </source>
</reference>
<accession>A0A9K3PE21</accession>
<evidence type="ECO:0000313" key="2">
    <source>
        <dbReference type="Proteomes" id="UP000693970"/>
    </source>
</evidence>
<dbReference type="Proteomes" id="UP000693970">
    <property type="component" value="Unassembled WGS sequence"/>
</dbReference>
<evidence type="ECO:0000313" key="1">
    <source>
        <dbReference type="EMBL" id="KAG7341669.1"/>
    </source>
</evidence>
<sequence length="198" mass="22336">MSLHCLALLGNKNEPLYLCSPSTDVDVEKSPHDDSALDDDHDVFGFLEDMAESSSERKTRKPSMRLETMVHASLDRLEEILGAPRKGISYGKFKRGSHWLGCICPIEEFEIYGYTTSSDVKILALIEREGIVPLKKRKEIDIKILFTAVHDCYVKYTMNPFTKIRGKIEPPCSEFEEGILAAMQQYNDAVAATKMVTI</sequence>
<organism evidence="1 2">
    <name type="scientific">Nitzschia inconspicua</name>
    <dbReference type="NCBI Taxonomy" id="303405"/>
    <lineage>
        <taxon>Eukaryota</taxon>
        <taxon>Sar</taxon>
        <taxon>Stramenopiles</taxon>
        <taxon>Ochrophyta</taxon>
        <taxon>Bacillariophyta</taxon>
        <taxon>Bacillariophyceae</taxon>
        <taxon>Bacillariophycidae</taxon>
        <taxon>Bacillariales</taxon>
        <taxon>Bacillariaceae</taxon>
        <taxon>Nitzschia</taxon>
    </lineage>
</organism>
<proteinExistence type="predicted"/>